<protein>
    <submittedName>
        <fullName evidence="1">Uncharacterized protein</fullName>
    </submittedName>
</protein>
<organism evidence="1 2">
    <name type="scientific">Melastoma candidum</name>
    <dbReference type="NCBI Taxonomy" id="119954"/>
    <lineage>
        <taxon>Eukaryota</taxon>
        <taxon>Viridiplantae</taxon>
        <taxon>Streptophyta</taxon>
        <taxon>Embryophyta</taxon>
        <taxon>Tracheophyta</taxon>
        <taxon>Spermatophyta</taxon>
        <taxon>Magnoliopsida</taxon>
        <taxon>eudicotyledons</taxon>
        <taxon>Gunneridae</taxon>
        <taxon>Pentapetalae</taxon>
        <taxon>rosids</taxon>
        <taxon>malvids</taxon>
        <taxon>Myrtales</taxon>
        <taxon>Melastomataceae</taxon>
        <taxon>Melastomatoideae</taxon>
        <taxon>Melastomateae</taxon>
        <taxon>Melastoma</taxon>
    </lineage>
</organism>
<evidence type="ECO:0000313" key="1">
    <source>
        <dbReference type="EMBL" id="KAI4375301.1"/>
    </source>
</evidence>
<comment type="caution">
    <text evidence="1">The sequence shown here is derived from an EMBL/GenBank/DDBJ whole genome shotgun (WGS) entry which is preliminary data.</text>
</comment>
<sequence>MVSGSRFVNVLCDRGKVVLLKISDTWRFLRPSSPFFAVRLRPGWTVMKQNLVPSLAMLTRPSPWFPKQFMIPQGTAQAFTFEMRYLSRSSLLTPHGDEHSNHFLAHPQACIYGDPPASILESELSSGFTDYMACSTFLPLVGRTVSALTAFHPI</sequence>
<proteinExistence type="predicted"/>
<gene>
    <name evidence="1" type="ORF">MLD38_013185</name>
</gene>
<reference evidence="2" key="1">
    <citation type="journal article" date="2023" name="Front. Plant Sci.">
        <title>Chromosomal-level genome assembly of Melastoma candidum provides insights into trichome evolution.</title>
        <authorList>
            <person name="Zhong Y."/>
            <person name="Wu W."/>
            <person name="Sun C."/>
            <person name="Zou P."/>
            <person name="Liu Y."/>
            <person name="Dai S."/>
            <person name="Zhou R."/>
        </authorList>
    </citation>
    <scope>NUCLEOTIDE SEQUENCE [LARGE SCALE GENOMIC DNA]</scope>
</reference>
<keyword evidence="2" id="KW-1185">Reference proteome</keyword>
<evidence type="ECO:0000313" key="2">
    <source>
        <dbReference type="Proteomes" id="UP001057402"/>
    </source>
</evidence>
<accession>A0ACB9R858</accession>
<dbReference type="Proteomes" id="UP001057402">
    <property type="component" value="Chromosome 4"/>
</dbReference>
<name>A0ACB9R858_9MYRT</name>
<dbReference type="EMBL" id="CM042883">
    <property type="protein sequence ID" value="KAI4375301.1"/>
    <property type="molecule type" value="Genomic_DNA"/>
</dbReference>